<feature type="compositionally biased region" description="Basic residues" evidence="3">
    <location>
        <begin position="50"/>
        <end position="62"/>
    </location>
</feature>
<dbReference type="SMART" id="SM00267">
    <property type="entry name" value="GGDEF"/>
    <property type="match status" value="1"/>
</dbReference>
<dbReference type="Gene3D" id="3.30.70.270">
    <property type="match status" value="1"/>
</dbReference>
<dbReference type="EC" id="2.7.7.65" evidence="1"/>
<feature type="transmembrane region" description="Helical" evidence="4">
    <location>
        <begin position="220"/>
        <end position="238"/>
    </location>
</feature>
<feature type="transmembrane region" description="Helical" evidence="4">
    <location>
        <begin position="192"/>
        <end position="214"/>
    </location>
</feature>
<feature type="compositionally biased region" description="Polar residues" evidence="3">
    <location>
        <begin position="1"/>
        <end position="22"/>
    </location>
</feature>
<dbReference type="PANTHER" id="PTHR45138:SF9">
    <property type="entry name" value="DIGUANYLATE CYCLASE DGCM-RELATED"/>
    <property type="match status" value="1"/>
</dbReference>
<dbReference type="InterPro" id="IPR050469">
    <property type="entry name" value="Diguanylate_Cyclase"/>
</dbReference>
<dbReference type="InterPro" id="IPR029787">
    <property type="entry name" value="Nucleotide_cyclase"/>
</dbReference>
<feature type="transmembrane region" description="Helical" evidence="4">
    <location>
        <begin position="279"/>
        <end position="300"/>
    </location>
</feature>
<dbReference type="Pfam" id="PF00990">
    <property type="entry name" value="GGDEF"/>
    <property type="match status" value="1"/>
</dbReference>
<keyword evidence="4" id="KW-0472">Membrane</keyword>
<evidence type="ECO:0000259" key="5">
    <source>
        <dbReference type="PROSITE" id="PS50887"/>
    </source>
</evidence>
<feature type="domain" description="GGDEF" evidence="5">
    <location>
        <begin position="397"/>
        <end position="530"/>
    </location>
</feature>
<evidence type="ECO:0000256" key="2">
    <source>
        <dbReference type="ARBA" id="ARBA00034247"/>
    </source>
</evidence>
<gene>
    <name evidence="6" type="ORF">A6A40_11535</name>
</gene>
<feature type="transmembrane region" description="Helical" evidence="4">
    <location>
        <begin position="338"/>
        <end position="361"/>
    </location>
</feature>
<keyword evidence="7" id="KW-1185">Reference proteome</keyword>
<feature type="transmembrane region" description="Helical" evidence="4">
    <location>
        <begin position="155"/>
        <end position="180"/>
    </location>
</feature>
<dbReference type="InterPro" id="IPR000160">
    <property type="entry name" value="GGDEF_dom"/>
</dbReference>
<comment type="catalytic activity">
    <reaction evidence="2">
        <text>2 GTP = 3',3'-c-di-GMP + 2 diphosphate</text>
        <dbReference type="Rhea" id="RHEA:24898"/>
        <dbReference type="ChEBI" id="CHEBI:33019"/>
        <dbReference type="ChEBI" id="CHEBI:37565"/>
        <dbReference type="ChEBI" id="CHEBI:58805"/>
        <dbReference type="EC" id="2.7.7.65"/>
    </reaction>
</comment>
<dbReference type="PANTHER" id="PTHR45138">
    <property type="entry name" value="REGULATORY COMPONENTS OF SENSORY TRANSDUCTION SYSTEM"/>
    <property type="match status" value="1"/>
</dbReference>
<dbReference type="GO" id="GO:0052621">
    <property type="term" value="F:diguanylate cyclase activity"/>
    <property type="evidence" value="ECO:0007669"/>
    <property type="project" value="UniProtKB-EC"/>
</dbReference>
<evidence type="ECO:0000256" key="4">
    <source>
        <dbReference type="SAM" id="Phobius"/>
    </source>
</evidence>
<dbReference type="Proteomes" id="UP000077405">
    <property type="component" value="Chromosome"/>
</dbReference>
<keyword evidence="4" id="KW-1133">Transmembrane helix</keyword>
<dbReference type="FunFam" id="3.30.70.270:FF:000001">
    <property type="entry name" value="Diguanylate cyclase domain protein"/>
    <property type="match status" value="1"/>
</dbReference>
<dbReference type="SUPFAM" id="SSF55073">
    <property type="entry name" value="Nucleotide cyclase"/>
    <property type="match status" value="1"/>
</dbReference>
<proteinExistence type="predicted"/>
<dbReference type="GO" id="GO:0005886">
    <property type="term" value="C:plasma membrane"/>
    <property type="evidence" value="ECO:0007669"/>
    <property type="project" value="TreeGrafter"/>
</dbReference>
<feature type="transmembrane region" description="Helical" evidence="4">
    <location>
        <begin position="250"/>
        <end position="267"/>
    </location>
</feature>
<reference evidence="6 7" key="1">
    <citation type="journal article" date="2013" name="Int. J. Syst. Evol. Microbiol.">
        <title>Azospirillum humicireducens sp. nov., a nitrogen-fixing bacterium isolated from a microbial fuel cell.</title>
        <authorList>
            <person name="Zhou S."/>
            <person name="Han L."/>
            <person name="Wang Y."/>
            <person name="Yang G."/>
            <person name="Zhuang L."/>
            <person name="Hu P."/>
        </authorList>
    </citation>
    <scope>NUCLEOTIDE SEQUENCE [LARGE SCALE GENOMIC DNA]</scope>
    <source>
        <strain evidence="6 7">SgZ-5</strain>
    </source>
</reference>
<dbReference type="AlphaFoldDB" id="A0A160JHI8"/>
<dbReference type="NCBIfam" id="TIGR00254">
    <property type="entry name" value="GGDEF"/>
    <property type="match status" value="1"/>
</dbReference>
<dbReference type="STRING" id="1226968.A6A40_11535"/>
<accession>A0A160JHI8</accession>
<name>A0A160JHI8_9PROT</name>
<dbReference type="GO" id="GO:1902201">
    <property type="term" value="P:negative regulation of bacterial-type flagellum-dependent cell motility"/>
    <property type="evidence" value="ECO:0007669"/>
    <property type="project" value="TreeGrafter"/>
</dbReference>
<evidence type="ECO:0000313" key="6">
    <source>
        <dbReference type="EMBL" id="ANC92480.2"/>
    </source>
</evidence>
<feature type="transmembrane region" description="Helical" evidence="4">
    <location>
        <begin position="312"/>
        <end position="332"/>
    </location>
</feature>
<organism evidence="6 7">
    <name type="scientific">Azospirillum humicireducens</name>
    <dbReference type="NCBI Taxonomy" id="1226968"/>
    <lineage>
        <taxon>Bacteria</taxon>
        <taxon>Pseudomonadati</taxon>
        <taxon>Pseudomonadota</taxon>
        <taxon>Alphaproteobacteria</taxon>
        <taxon>Rhodospirillales</taxon>
        <taxon>Azospirillaceae</taxon>
        <taxon>Azospirillum</taxon>
    </lineage>
</organism>
<protein>
    <recommendedName>
        <fullName evidence="1">diguanylate cyclase</fullName>
        <ecNumber evidence="1">2.7.7.65</ecNumber>
    </recommendedName>
</protein>
<dbReference type="CDD" id="cd01949">
    <property type="entry name" value="GGDEF"/>
    <property type="match status" value="1"/>
</dbReference>
<keyword evidence="4" id="KW-0812">Transmembrane</keyword>
<dbReference type="InterPro" id="IPR043128">
    <property type="entry name" value="Rev_trsase/Diguanyl_cyclase"/>
</dbReference>
<dbReference type="KEGG" id="ahu:A6A40_11535"/>
<evidence type="ECO:0000313" key="7">
    <source>
        <dbReference type="Proteomes" id="UP000077405"/>
    </source>
</evidence>
<evidence type="ECO:0000256" key="1">
    <source>
        <dbReference type="ARBA" id="ARBA00012528"/>
    </source>
</evidence>
<dbReference type="EMBL" id="CP015285">
    <property type="protein sequence ID" value="ANC92480.2"/>
    <property type="molecule type" value="Genomic_DNA"/>
</dbReference>
<dbReference type="GO" id="GO:0043709">
    <property type="term" value="P:cell adhesion involved in single-species biofilm formation"/>
    <property type="evidence" value="ECO:0007669"/>
    <property type="project" value="TreeGrafter"/>
</dbReference>
<feature type="region of interest" description="Disordered" evidence="3">
    <location>
        <begin position="1"/>
        <end position="65"/>
    </location>
</feature>
<sequence>MPPTWRSTRPSAAAATVSSTRPSPRGIGRRPDAAGHEAGPLAPAAPRTGFRSRRRGARRRGAARGMRITAPIRKRACGFSCASAQTYYRNTDLFPIRLFPFQKYGKYSVYLVIAELLKLKGIPVAKNFFRVLHFTGIDFKFTGYSSTQPNHRSMIALDIATVLFLYQSSLFVGATVFLFARRRRTAASGFGILAAAFLLQGLGGGVAAFGVYAILPRPVWTLGSFTVCLIGQGLLVLGMESLRSGRLHPGWRLLAVYPIPFWIAAWLTDFHMDNTPRSLLFHLNGAVCMILAAQIVNRLWRMESLPSCPPLIAILTINGLSFLFGALVSIFVTDFIPLVAMELFVQILGNFTVAILIYSIATDRAERKLALMAELDSLTGVGNRRWLERMLPQQLQPGDTVFCIDLDHFKQINDRFGHAVGDTVLVAVAATLRNLKRPDDVLARMGGEEFLLFLPNLRPSETQQIAERIREAVEAIPFQHQGNALRATASIGVAQVLRAGEDWTGLVHAADMALYDAKHGGRNRVVVAPSVPQDLIPA</sequence>
<dbReference type="PROSITE" id="PS50887">
    <property type="entry name" value="GGDEF"/>
    <property type="match status" value="1"/>
</dbReference>
<evidence type="ECO:0000256" key="3">
    <source>
        <dbReference type="SAM" id="MobiDB-lite"/>
    </source>
</evidence>